<organism evidence="11 12">
    <name type="scientific">Candidatus Saganbacteria bacterium CG08_land_8_20_14_0_20_45_16</name>
    <dbReference type="NCBI Taxonomy" id="2014293"/>
    <lineage>
        <taxon>Bacteria</taxon>
        <taxon>Bacillati</taxon>
        <taxon>Saganbacteria</taxon>
    </lineage>
</organism>
<evidence type="ECO:0000256" key="3">
    <source>
        <dbReference type="ARBA" id="ARBA00012560"/>
    </source>
</evidence>
<keyword evidence="5 10" id="KW-0328">Glycosyltransferase</keyword>
<keyword evidence="7 10" id="KW-0119">Carbohydrate metabolism</keyword>
<dbReference type="AlphaFoldDB" id="A0A2H0XZE1"/>
<evidence type="ECO:0000256" key="8">
    <source>
        <dbReference type="ARBA" id="ARBA00031423"/>
    </source>
</evidence>
<dbReference type="Proteomes" id="UP000231343">
    <property type="component" value="Unassembled WGS sequence"/>
</dbReference>
<protein>
    <recommendedName>
        <fullName evidence="4 10">4-alpha-glucanotransferase</fullName>
        <ecNumber evidence="3 10">2.4.1.25</ecNumber>
    </recommendedName>
    <alternativeName>
        <fullName evidence="8 10">Amylomaltase</fullName>
    </alternativeName>
    <alternativeName>
        <fullName evidence="9 10">Disproportionating enzyme</fullName>
    </alternativeName>
</protein>
<comment type="similarity">
    <text evidence="2 10">Belongs to the disproportionating enzyme family.</text>
</comment>
<evidence type="ECO:0000256" key="6">
    <source>
        <dbReference type="ARBA" id="ARBA00022679"/>
    </source>
</evidence>
<evidence type="ECO:0000256" key="10">
    <source>
        <dbReference type="RuleBase" id="RU361207"/>
    </source>
</evidence>
<dbReference type="InterPro" id="IPR003385">
    <property type="entry name" value="Glyco_hydro_77"/>
</dbReference>
<proteinExistence type="inferred from homology"/>
<dbReference type="SUPFAM" id="SSF51445">
    <property type="entry name" value="(Trans)glycosidases"/>
    <property type="match status" value="1"/>
</dbReference>
<evidence type="ECO:0000256" key="7">
    <source>
        <dbReference type="ARBA" id="ARBA00023277"/>
    </source>
</evidence>
<evidence type="ECO:0000313" key="11">
    <source>
        <dbReference type="EMBL" id="PIS30232.1"/>
    </source>
</evidence>
<reference evidence="11 12" key="1">
    <citation type="submission" date="2017-09" db="EMBL/GenBank/DDBJ databases">
        <title>Depth-based differentiation of microbial function through sediment-hosted aquifers and enrichment of novel symbionts in the deep terrestrial subsurface.</title>
        <authorList>
            <person name="Probst A.J."/>
            <person name="Ladd B."/>
            <person name="Jarett J.K."/>
            <person name="Geller-Mcgrath D.E."/>
            <person name="Sieber C.M."/>
            <person name="Emerson J.B."/>
            <person name="Anantharaman K."/>
            <person name="Thomas B.C."/>
            <person name="Malmstrom R."/>
            <person name="Stieglmeier M."/>
            <person name="Klingl A."/>
            <person name="Woyke T."/>
            <person name="Ryan C.M."/>
            <person name="Banfield J.F."/>
        </authorList>
    </citation>
    <scope>NUCLEOTIDE SEQUENCE [LARGE SCALE GENOMIC DNA]</scope>
    <source>
        <strain evidence="11">CG08_land_8_20_14_0_20_45_16</strain>
    </source>
</reference>
<dbReference type="Pfam" id="PF02446">
    <property type="entry name" value="Glyco_hydro_77"/>
    <property type="match status" value="1"/>
</dbReference>
<gene>
    <name evidence="11" type="primary">malQ</name>
    <name evidence="11" type="ORF">COT42_03390</name>
</gene>
<keyword evidence="6 10" id="KW-0808">Transferase</keyword>
<dbReference type="PANTHER" id="PTHR32438">
    <property type="entry name" value="4-ALPHA-GLUCANOTRANSFERASE DPE1, CHLOROPLASTIC/AMYLOPLASTIC"/>
    <property type="match status" value="1"/>
</dbReference>
<dbReference type="GO" id="GO:0004134">
    <property type="term" value="F:4-alpha-glucanotransferase activity"/>
    <property type="evidence" value="ECO:0007669"/>
    <property type="project" value="UniProtKB-EC"/>
</dbReference>
<dbReference type="EMBL" id="PEYM01000059">
    <property type="protein sequence ID" value="PIS30232.1"/>
    <property type="molecule type" value="Genomic_DNA"/>
</dbReference>
<evidence type="ECO:0000256" key="9">
    <source>
        <dbReference type="ARBA" id="ARBA00031501"/>
    </source>
</evidence>
<dbReference type="NCBIfam" id="NF011080">
    <property type="entry name" value="PRK14508.1-3"/>
    <property type="match status" value="1"/>
</dbReference>
<dbReference type="InterPro" id="IPR017853">
    <property type="entry name" value="GH"/>
</dbReference>
<comment type="catalytic activity">
    <reaction evidence="1 10">
        <text>Transfers a segment of a (1-&gt;4)-alpha-D-glucan to a new position in an acceptor, which may be glucose or a (1-&gt;4)-alpha-D-glucan.</text>
        <dbReference type="EC" id="2.4.1.25"/>
    </reaction>
</comment>
<evidence type="ECO:0000313" key="12">
    <source>
        <dbReference type="Proteomes" id="UP000231343"/>
    </source>
</evidence>
<dbReference type="Gene3D" id="3.20.20.80">
    <property type="entry name" value="Glycosidases"/>
    <property type="match status" value="1"/>
</dbReference>
<dbReference type="EC" id="2.4.1.25" evidence="3 10"/>
<dbReference type="GO" id="GO:0005975">
    <property type="term" value="P:carbohydrate metabolic process"/>
    <property type="evidence" value="ECO:0007669"/>
    <property type="project" value="InterPro"/>
</dbReference>
<sequence length="500" mass="57017">MIKKHGSGILLHLTSLPSPFGIGDLGPAAYGFVDFLKETKQSFWQVLPLNPTDLAFGSSPYSSHSAYAGNILLISPELLQKAGWLAEAELANIISFPEERVDFEAVVQFKLKLLNLAFAKFLSSGQQQKELAGFCQQNDYWLDNFALFAVLKEKFGGQTWNLWDQPIRDRQAAALGELKERFKQEILREKFFQYLFYQQWHELRNYANRQGISLIGDIPFYVSYDSADVWEHNQIFKLDENKLPTHVAGVPPDFFSRTGQLWGSPVYRWDILRQQGFAWWEQRLEHNFSLFDIVRLDHFRGFVSFWEVPAGETTAINGHWAVVPVDDFLTKLVARFQELPVIAEDLGVITDDVKAVMQKFALPGMKVLLFAFSENLDTHPYLPHNYPIECVVYTGTHDNNTVKGWFKNEATALEKRLLAEYLGQEVSEETVNWQLIELAFKSLANVTIIPLQDVLGLGQAARMNLPASSGGNWQWRFTASQLTPEVRSRLLQLTMATGRG</sequence>
<evidence type="ECO:0000256" key="2">
    <source>
        <dbReference type="ARBA" id="ARBA00005684"/>
    </source>
</evidence>
<evidence type="ECO:0000256" key="5">
    <source>
        <dbReference type="ARBA" id="ARBA00022676"/>
    </source>
</evidence>
<dbReference type="NCBIfam" id="TIGR00217">
    <property type="entry name" value="malQ"/>
    <property type="match status" value="1"/>
</dbReference>
<comment type="caution">
    <text evidence="11">The sequence shown here is derived from an EMBL/GenBank/DDBJ whole genome shotgun (WGS) entry which is preliminary data.</text>
</comment>
<evidence type="ECO:0000256" key="4">
    <source>
        <dbReference type="ARBA" id="ARBA00020295"/>
    </source>
</evidence>
<evidence type="ECO:0000256" key="1">
    <source>
        <dbReference type="ARBA" id="ARBA00000439"/>
    </source>
</evidence>
<dbReference type="PANTHER" id="PTHR32438:SF5">
    <property type="entry name" value="4-ALPHA-GLUCANOTRANSFERASE DPE1, CHLOROPLASTIC_AMYLOPLASTIC"/>
    <property type="match status" value="1"/>
</dbReference>
<name>A0A2H0XZE1_UNCSA</name>
<accession>A0A2H0XZE1</accession>